<keyword evidence="6 11" id="KW-0347">Helicase</keyword>
<keyword evidence="5" id="KW-0378">Hydrolase</keyword>
<comment type="similarity">
    <text evidence="1">In the N-terminal section; belongs to the CRISPR-associated nuclease Cas3-HD family.</text>
</comment>
<proteinExistence type="inferred from homology"/>
<evidence type="ECO:0000256" key="3">
    <source>
        <dbReference type="ARBA" id="ARBA00022723"/>
    </source>
</evidence>
<dbReference type="GO" id="GO:0003677">
    <property type="term" value="F:DNA binding"/>
    <property type="evidence" value="ECO:0007669"/>
    <property type="project" value="InterPro"/>
</dbReference>
<dbReference type="GO" id="GO:0051607">
    <property type="term" value="P:defense response to virus"/>
    <property type="evidence" value="ECO:0007669"/>
    <property type="project" value="UniProtKB-KW"/>
</dbReference>
<dbReference type="InterPro" id="IPR038257">
    <property type="entry name" value="CRISPR-assoc_Cas3_HD_sf"/>
</dbReference>
<dbReference type="InterPro" id="IPR006483">
    <property type="entry name" value="CRISPR-assoc_Cas3_HD"/>
</dbReference>
<dbReference type="GO" id="GO:0004386">
    <property type="term" value="F:helicase activity"/>
    <property type="evidence" value="ECO:0007669"/>
    <property type="project" value="UniProtKB-KW"/>
</dbReference>
<name>A0A653ERV6_9MYCO</name>
<evidence type="ECO:0000313" key="11">
    <source>
        <dbReference type="EMBL" id="VTP00247.1"/>
    </source>
</evidence>
<dbReference type="Pfam" id="PF22590">
    <property type="entry name" value="Cas3-like_C_2"/>
    <property type="match status" value="1"/>
</dbReference>
<dbReference type="GO" id="GO:0016787">
    <property type="term" value="F:hydrolase activity"/>
    <property type="evidence" value="ECO:0007669"/>
    <property type="project" value="UniProtKB-KW"/>
</dbReference>
<dbReference type="PROSITE" id="PS51192">
    <property type="entry name" value="HELICASE_ATP_BIND_1"/>
    <property type="match status" value="1"/>
</dbReference>
<dbReference type="Gene3D" id="1.10.3210.30">
    <property type="match status" value="1"/>
</dbReference>
<dbReference type="SUPFAM" id="SSF52540">
    <property type="entry name" value="P-loop containing nucleoside triphosphate hydrolases"/>
    <property type="match status" value="1"/>
</dbReference>
<evidence type="ECO:0000259" key="10">
    <source>
        <dbReference type="PROSITE" id="PS51643"/>
    </source>
</evidence>
<keyword evidence="4" id="KW-0547">Nucleotide-binding</keyword>
<evidence type="ECO:0000256" key="2">
    <source>
        <dbReference type="ARBA" id="ARBA00009046"/>
    </source>
</evidence>
<reference evidence="11" key="1">
    <citation type="submission" date="2019-05" db="EMBL/GenBank/DDBJ databases">
        <authorList>
            <person name="Naeem R."/>
            <person name="Antony C."/>
            <person name="Guan Q."/>
        </authorList>
    </citation>
    <scope>NUCLEOTIDE SEQUENCE</scope>
    <source>
        <strain evidence="11">2</strain>
    </source>
</reference>
<dbReference type="Pfam" id="PF04851">
    <property type="entry name" value="ResIII"/>
    <property type="match status" value="1"/>
</dbReference>
<gene>
    <name evidence="11" type="primary">cas3</name>
    <name evidence="11" type="ORF">BIN_B_03424</name>
</gene>
<evidence type="ECO:0000256" key="6">
    <source>
        <dbReference type="ARBA" id="ARBA00022806"/>
    </source>
</evidence>
<dbReference type="InterPro" id="IPR006935">
    <property type="entry name" value="Helicase/UvrB_N"/>
</dbReference>
<accession>A0A653ERV6</accession>
<dbReference type="GO" id="GO:0046872">
    <property type="term" value="F:metal ion binding"/>
    <property type="evidence" value="ECO:0007669"/>
    <property type="project" value="UniProtKB-KW"/>
</dbReference>
<sequence length="975" mass="105124">MGSFTAHDFAAFVGAVHGHDPFPWQVRLAEQVLTTGKWPTLLDIPTGAGKTVALDIALFSLAADPLAAPRRIVFVVDRRVIVTQVAGRVRQLLGAFGQSQDSDTIVAKVSRRLRALFGSADAHQIPFVFAELRGGIALDDSWASRPDVPTVLVSTVDQVGSRLLFRGYGVSRGMRPIHAGLLGCDALFLLDEVHLSRPFAQTLRELRTYHRPSGPLPDRWQVVEMTATPSGSGGDVFGLTDYDLAEDSSLAPRLNSTKQASLQLLGSKAQDSNDALVQHVPRLATGIPGQVVGIMVNRVATAVAIADALEQIDQPDRVILLTGRMRPLDRDDIWEGVQAKVGAGRTRSNGPRLYVVATQTIEAGADLDFDALITEVAPVDSLRQRFGRVDRFGRLSSAGTPAQIIIVAGHKQTAEKFDDPVYGKALSATWRELERRYPDISFDVGPLSTSLPAGPEFLSPALDSPLLLDSHLDMLVQTDPAPAADLDITPWLHGPQSAPADVNVVWRADIDDRLLEIVRAAGDEGDGRDLIIELLLACPPKASEAIALPIWSVKSWLSSGDTGPDLADVDQQEPPTTLGAARDRLMVRWAGADTDLVTVQDIRPGDTLVVPAARGGLRRSNWDPGYTRAVPDLGDRAHAAAGVAPVLRLHTGVIARHVGSPEILPMPPLPVDPDIDVYDNSATDIAAWLAAIRSAGPTPWLADICQSLSSITGQQVVVAAGEAGGAPTKMYVLRGKRPARDLSWREAGLEFDGGDLTNSFIGHAVPLEAHCNGVGELASQFAAACGVPDHLRQDLGLAGRLHDLGKADPRFQTWLCDGDEIAMIRAGTLLAKSADSHRDKRQRDLARRRAGYPVGMGHSLLSVALTLSSPQVLDTAHDRELVLHLIASHHGHCRALPPPQPDPAPVDVELTWDGHRLHSSSDHGLSQLDSGVTERFWRLNKRYGRHGLAWLETLLRLADHRRSGLEQLRQEGGGR</sequence>
<dbReference type="InterPro" id="IPR027417">
    <property type="entry name" value="P-loop_NTPase"/>
</dbReference>
<evidence type="ECO:0000256" key="5">
    <source>
        <dbReference type="ARBA" id="ARBA00022801"/>
    </source>
</evidence>
<keyword evidence="3" id="KW-0479">Metal-binding</keyword>
<evidence type="ECO:0000256" key="1">
    <source>
        <dbReference type="ARBA" id="ARBA00006847"/>
    </source>
</evidence>
<feature type="domain" description="HD Cas3-type" evidence="10">
    <location>
        <begin position="760"/>
        <end position="961"/>
    </location>
</feature>
<dbReference type="InterPro" id="IPR014001">
    <property type="entry name" value="Helicase_ATP-bd"/>
</dbReference>
<dbReference type="InterPro" id="IPR054712">
    <property type="entry name" value="Cas3-like_dom"/>
</dbReference>
<dbReference type="PROSITE" id="PS51643">
    <property type="entry name" value="HD_CAS3"/>
    <property type="match status" value="1"/>
</dbReference>
<dbReference type="NCBIfam" id="TIGR02621">
    <property type="entry name" value="cas3_GSU0051"/>
    <property type="match status" value="1"/>
</dbReference>
<evidence type="ECO:0000256" key="8">
    <source>
        <dbReference type="ARBA" id="ARBA00023118"/>
    </source>
</evidence>
<evidence type="ECO:0000256" key="4">
    <source>
        <dbReference type="ARBA" id="ARBA00022741"/>
    </source>
</evidence>
<organism evidence="11">
    <name type="scientific">Mycobacterium riyadhense</name>
    <dbReference type="NCBI Taxonomy" id="486698"/>
    <lineage>
        <taxon>Bacteria</taxon>
        <taxon>Bacillati</taxon>
        <taxon>Actinomycetota</taxon>
        <taxon>Actinomycetes</taxon>
        <taxon>Mycobacteriales</taxon>
        <taxon>Mycobacteriaceae</taxon>
        <taxon>Mycobacterium</taxon>
    </lineage>
</organism>
<protein>
    <submittedName>
        <fullName evidence="11">CRISPR-associated nuclease/helicase Cas3</fullName>
    </submittedName>
</protein>
<comment type="similarity">
    <text evidence="2">In the central section; belongs to the CRISPR-associated helicase Cas3 family.</text>
</comment>
<dbReference type="Gene3D" id="3.40.50.300">
    <property type="entry name" value="P-loop containing nucleotide triphosphate hydrolases"/>
    <property type="match status" value="2"/>
</dbReference>
<dbReference type="GO" id="GO:0005524">
    <property type="term" value="F:ATP binding"/>
    <property type="evidence" value="ECO:0007669"/>
    <property type="project" value="UniProtKB-KW"/>
</dbReference>
<evidence type="ECO:0000256" key="7">
    <source>
        <dbReference type="ARBA" id="ARBA00022840"/>
    </source>
</evidence>
<dbReference type="NCBIfam" id="TIGR01596">
    <property type="entry name" value="cas3_HD"/>
    <property type="match status" value="1"/>
</dbReference>
<dbReference type="InterPro" id="IPR013444">
    <property type="entry name" value="Helicase_Cas3_CRISPR-ass_Anaes"/>
</dbReference>
<keyword evidence="7" id="KW-0067">ATP-binding</keyword>
<evidence type="ECO:0000259" key="9">
    <source>
        <dbReference type="PROSITE" id="PS51192"/>
    </source>
</evidence>
<dbReference type="AlphaFoldDB" id="A0A653ERV6"/>
<dbReference type="EMBL" id="LR589101">
    <property type="protein sequence ID" value="VTP00247.1"/>
    <property type="molecule type" value="Genomic_DNA"/>
</dbReference>
<keyword evidence="8" id="KW-0051">Antiviral defense</keyword>
<dbReference type="SUPFAM" id="SSF109604">
    <property type="entry name" value="HD-domain/PDEase-like"/>
    <property type="match status" value="1"/>
</dbReference>
<feature type="domain" description="Helicase ATP-binding" evidence="9">
    <location>
        <begin position="31"/>
        <end position="247"/>
    </location>
</feature>